<comment type="caution">
    <text evidence="1">The sequence shown here is derived from an EMBL/GenBank/DDBJ whole genome shotgun (WGS) entry which is preliminary data.</text>
</comment>
<organism evidence="1 2">
    <name type="scientific">Kordia algicida OT-1</name>
    <dbReference type="NCBI Taxonomy" id="391587"/>
    <lineage>
        <taxon>Bacteria</taxon>
        <taxon>Pseudomonadati</taxon>
        <taxon>Bacteroidota</taxon>
        <taxon>Flavobacteriia</taxon>
        <taxon>Flavobacteriales</taxon>
        <taxon>Flavobacteriaceae</taxon>
        <taxon>Kordia</taxon>
    </lineage>
</organism>
<evidence type="ECO:0000313" key="2">
    <source>
        <dbReference type="Proteomes" id="UP000002945"/>
    </source>
</evidence>
<dbReference type="Proteomes" id="UP000002945">
    <property type="component" value="Unassembled WGS sequence"/>
</dbReference>
<protein>
    <submittedName>
        <fullName evidence="1">Uncharacterized protein</fullName>
    </submittedName>
</protein>
<accession>A9DJB8</accession>
<dbReference type="RefSeq" id="WP_007095082.1">
    <property type="nucleotide sequence ID" value="NZ_CP142125.1"/>
</dbReference>
<gene>
    <name evidence="1" type="ORF">KAOT1_12667</name>
</gene>
<proteinExistence type="predicted"/>
<dbReference type="AlphaFoldDB" id="A9DJB8"/>
<dbReference type="EMBL" id="ABIB01000001">
    <property type="protein sequence ID" value="EDP98069.1"/>
    <property type="molecule type" value="Genomic_DNA"/>
</dbReference>
<reference evidence="1 2" key="1">
    <citation type="journal article" date="2011" name="J. Bacteriol.">
        <title>Genome sequence of the algicidal bacterium Kordia algicida OT-1.</title>
        <authorList>
            <person name="Lee H.S."/>
            <person name="Kang S.G."/>
            <person name="Kwon K.K."/>
            <person name="Lee J.H."/>
            <person name="Kim S.J."/>
        </authorList>
    </citation>
    <scope>NUCLEOTIDE SEQUENCE [LARGE SCALE GENOMIC DNA]</scope>
    <source>
        <strain evidence="1 2">OT-1</strain>
    </source>
</reference>
<dbReference type="STRING" id="391587.KAOT1_12667"/>
<keyword evidence="2" id="KW-1185">Reference proteome</keyword>
<dbReference type="HOGENOM" id="CLU_2844140_0_0_10"/>
<sequence>MKKLQLKNLQLNKKSIAEFNTSALKGGLSGWACENPSEQPSEENPMDSWYRSICIGCEESNGILC</sequence>
<name>A9DJB8_9FLAO</name>
<evidence type="ECO:0000313" key="1">
    <source>
        <dbReference type="EMBL" id="EDP98069.1"/>
    </source>
</evidence>